<evidence type="ECO:0000259" key="2">
    <source>
        <dbReference type="Pfam" id="PF01557"/>
    </source>
</evidence>
<dbReference type="GO" id="GO:0016853">
    <property type="term" value="F:isomerase activity"/>
    <property type="evidence" value="ECO:0007669"/>
    <property type="project" value="UniProtKB-ARBA"/>
</dbReference>
<dbReference type="SUPFAM" id="SSF56529">
    <property type="entry name" value="FAH"/>
    <property type="match status" value="1"/>
</dbReference>
<dbReference type="Pfam" id="PF01557">
    <property type="entry name" value="FAA_hydrolase"/>
    <property type="match status" value="1"/>
</dbReference>
<dbReference type="AlphaFoldDB" id="A0ABD6CGW6"/>
<dbReference type="InterPro" id="IPR011234">
    <property type="entry name" value="Fumarylacetoacetase-like_C"/>
</dbReference>
<dbReference type="GO" id="GO:0019752">
    <property type="term" value="P:carboxylic acid metabolic process"/>
    <property type="evidence" value="ECO:0007669"/>
    <property type="project" value="UniProtKB-ARBA"/>
</dbReference>
<proteinExistence type="predicted"/>
<dbReference type="GO" id="GO:0016787">
    <property type="term" value="F:hydrolase activity"/>
    <property type="evidence" value="ECO:0007669"/>
    <property type="project" value="UniProtKB-KW"/>
</dbReference>
<dbReference type="PANTHER" id="PTHR11820:SF7">
    <property type="entry name" value="ACYLPYRUVASE FAHD1, MITOCHONDRIAL"/>
    <property type="match status" value="1"/>
</dbReference>
<dbReference type="RefSeq" id="WP_247378127.1">
    <property type="nucleotide sequence ID" value="NZ_JALLGV010000005.1"/>
</dbReference>
<comment type="caution">
    <text evidence="3">The sequence shown here is derived from an EMBL/GenBank/DDBJ whole genome shotgun (WGS) entry which is preliminary data.</text>
</comment>
<sequence length="257" mass="27927">MKRVRFRDSAGNVRGGRWTVEDGEELVTAAAGPYGRISFGDETFSPDEVEILPPCEPTKIVCVGLNYADHADEQGKDVPDRPLLFLKPPNTVTSHGKRVTLPKDKARIDFEAELGVVIGEQARNVKAENAEDVIAGYTCVNDLSNRDDQEVEQNWVRGKAFDGAAPIGPLVATPEHLKDDATIESRVNGEVKQQSSIDQFIFSVPELIEEITEFMTLEPGDVISTGTPAGVGPLADGDEVEIEIEGVGTLRHTVHIP</sequence>
<evidence type="ECO:0000256" key="1">
    <source>
        <dbReference type="ARBA" id="ARBA00022723"/>
    </source>
</evidence>
<dbReference type="GO" id="GO:0046872">
    <property type="term" value="F:metal ion binding"/>
    <property type="evidence" value="ECO:0007669"/>
    <property type="project" value="UniProtKB-KW"/>
</dbReference>
<dbReference type="PANTHER" id="PTHR11820">
    <property type="entry name" value="ACYLPYRUVASE"/>
    <property type="match status" value="1"/>
</dbReference>
<name>A0ABD6CGW6_9EURY</name>
<dbReference type="Proteomes" id="UP001597119">
    <property type="component" value="Unassembled WGS sequence"/>
</dbReference>
<evidence type="ECO:0000313" key="3">
    <source>
        <dbReference type="EMBL" id="MFD1588559.1"/>
    </source>
</evidence>
<dbReference type="Gene3D" id="3.90.850.10">
    <property type="entry name" value="Fumarylacetoacetase-like, C-terminal domain"/>
    <property type="match status" value="1"/>
</dbReference>
<evidence type="ECO:0000313" key="4">
    <source>
        <dbReference type="Proteomes" id="UP001597119"/>
    </source>
</evidence>
<dbReference type="InterPro" id="IPR036663">
    <property type="entry name" value="Fumarylacetoacetase_C_sf"/>
</dbReference>
<dbReference type="FunFam" id="3.90.850.10:FF:000002">
    <property type="entry name" value="2-hydroxyhepta-2,4-diene-1,7-dioate isomerase"/>
    <property type="match status" value="1"/>
</dbReference>
<gene>
    <name evidence="3" type="ORF">ACFR9U_16395</name>
</gene>
<keyword evidence="4" id="KW-1185">Reference proteome</keyword>
<reference evidence="3 4" key="1">
    <citation type="journal article" date="2019" name="Int. J. Syst. Evol. Microbiol.">
        <title>The Global Catalogue of Microorganisms (GCM) 10K type strain sequencing project: providing services to taxonomists for standard genome sequencing and annotation.</title>
        <authorList>
            <consortium name="The Broad Institute Genomics Platform"/>
            <consortium name="The Broad Institute Genome Sequencing Center for Infectious Disease"/>
            <person name="Wu L."/>
            <person name="Ma J."/>
        </authorList>
    </citation>
    <scope>NUCLEOTIDE SEQUENCE [LARGE SCALE GENOMIC DNA]</scope>
    <source>
        <strain evidence="3 4">CGMCC 1.12125</strain>
    </source>
</reference>
<keyword evidence="3" id="KW-0378">Hydrolase</keyword>
<accession>A0ABD6CGW6</accession>
<dbReference type="EMBL" id="JBHUDJ010000014">
    <property type="protein sequence ID" value="MFD1588559.1"/>
    <property type="molecule type" value="Genomic_DNA"/>
</dbReference>
<protein>
    <submittedName>
        <fullName evidence="3">Fumarylacetoacetate hydrolase family protein</fullName>
    </submittedName>
</protein>
<keyword evidence="1" id="KW-0479">Metal-binding</keyword>
<organism evidence="3 4">
    <name type="scientific">Halorientalis brevis</name>
    <dbReference type="NCBI Taxonomy" id="1126241"/>
    <lineage>
        <taxon>Archaea</taxon>
        <taxon>Methanobacteriati</taxon>
        <taxon>Methanobacteriota</taxon>
        <taxon>Stenosarchaea group</taxon>
        <taxon>Halobacteria</taxon>
        <taxon>Halobacteriales</taxon>
        <taxon>Haloarculaceae</taxon>
        <taxon>Halorientalis</taxon>
    </lineage>
</organism>
<feature type="domain" description="Fumarylacetoacetase-like C-terminal" evidence="2">
    <location>
        <begin position="59"/>
        <end position="254"/>
    </location>
</feature>